<gene>
    <name evidence="3" type="ORF">Pla52n_48540</name>
</gene>
<feature type="transmembrane region" description="Helical" evidence="2">
    <location>
        <begin position="185"/>
        <end position="204"/>
    </location>
</feature>
<proteinExistence type="predicted"/>
<dbReference type="PANTHER" id="PTHR30569">
    <property type="entry name" value="CYTOSINE TRANSPORTER CODB"/>
    <property type="match status" value="1"/>
</dbReference>
<dbReference type="OrthoDB" id="9770247at2"/>
<evidence type="ECO:0000313" key="4">
    <source>
        <dbReference type="Proteomes" id="UP000320176"/>
    </source>
</evidence>
<feature type="transmembrane region" description="Helical" evidence="2">
    <location>
        <begin position="108"/>
        <end position="133"/>
    </location>
</feature>
<feature type="transmembrane region" description="Helical" evidence="2">
    <location>
        <begin position="356"/>
        <end position="373"/>
    </location>
</feature>
<protein>
    <submittedName>
        <fullName evidence="3">Cytosine permease</fullName>
    </submittedName>
</protein>
<feature type="transmembrane region" description="Helical" evidence="2">
    <location>
        <begin position="63"/>
        <end position="87"/>
    </location>
</feature>
<evidence type="ECO:0000256" key="1">
    <source>
        <dbReference type="SAM" id="MobiDB-lite"/>
    </source>
</evidence>
<accession>A0A5C6AE72</accession>
<keyword evidence="2" id="KW-1133">Transmembrane helix</keyword>
<organism evidence="3 4">
    <name type="scientific">Stieleria varia</name>
    <dbReference type="NCBI Taxonomy" id="2528005"/>
    <lineage>
        <taxon>Bacteria</taxon>
        <taxon>Pseudomonadati</taxon>
        <taxon>Planctomycetota</taxon>
        <taxon>Planctomycetia</taxon>
        <taxon>Pirellulales</taxon>
        <taxon>Pirellulaceae</taxon>
        <taxon>Stieleria</taxon>
    </lineage>
</organism>
<comment type="caution">
    <text evidence="3">The sequence shown here is derived from an EMBL/GenBank/DDBJ whole genome shotgun (WGS) entry which is preliminary data.</text>
</comment>
<evidence type="ECO:0000256" key="2">
    <source>
        <dbReference type="SAM" id="Phobius"/>
    </source>
</evidence>
<reference evidence="3 4" key="1">
    <citation type="submission" date="2019-02" db="EMBL/GenBank/DDBJ databases">
        <title>Deep-cultivation of Planctomycetes and their phenomic and genomic characterization uncovers novel biology.</title>
        <authorList>
            <person name="Wiegand S."/>
            <person name="Jogler M."/>
            <person name="Boedeker C."/>
            <person name="Pinto D."/>
            <person name="Vollmers J."/>
            <person name="Rivas-Marin E."/>
            <person name="Kohn T."/>
            <person name="Peeters S.H."/>
            <person name="Heuer A."/>
            <person name="Rast P."/>
            <person name="Oberbeckmann S."/>
            <person name="Bunk B."/>
            <person name="Jeske O."/>
            <person name="Meyerdierks A."/>
            <person name="Storesund J.E."/>
            <person name="Kallscheuer N."/>
            <person name="Luecker S."/>
            <person name="Lage O.M."/>
            <person name="Pohl T."/>
            <person name="Merkel B.J."/>
            <person name="Hornburger P."/>
            <person name="Mueller R.-W."/>
            <person name="Bruemmer F."/>
            <person name="Labrenz M."/>
            <person name="Spormann A.M."/>
            <person name="Op Den Camp H."/>
            <person name="Overmann J."/>
            <person name="Amann R."/>
            <person name="Jetten M.S.M."/>
            <person name="Mascher T."/>
            <person name="Medema M.H."/>
            <person name="Devos D.P."/>
            <person name="Kaster A.-K."/>
            <person name="Ovreas L."/>
            <person name="Rohde M."/>
            <person name="Galperin M.Y."/>
            <person name="Jogler C."/>
        </authorList>
    </citation>
    <scope>NUCLEOTIDE SEQUENCE [LARGE SCALE GENOMIC DNA]</scope>
    <source>
        <strain evidence="3 4">Pla52n</strain>
    </source>
</reference>
<sequence length="482" mass="51226">MSEENSDPSGSDSGGEFERERVPDSALLGSGKFWGMYAGEHAAGTEFMIGPLFLAAGASLQDLILGLLLGNLLAVLTWRFLVTPIAMAKRYTLYYQLERIAGGSLVKFYNLVNGLLFCFLAGAMVTVSASAVGVPFDIKFDVPESMFGLSNPAFTALVFIVGVVIALVAAGGYQRVARVANIAAPWMIAVFAACGIVAMGQMGATNWSSITEGKFWTDAVAFVQEKNGTETFGFWKIVVFAWLCNGAMHFGMADLSIFRFAKSKASGWAPSIGMFLGHYMAWIAAALLLAALIKTQSAMALGDDGKVVANPGLLAFQSLGWTGIICVVIAGWTTANPTIYRAGLAFQGILPKSSRTTMTLVAGAVATLAGAFPNLSAQLLGFVGTYGTVLGPMGAVICVDFYLLKRFGMRDEYAARHGQSVNVAVMLAWLLPVAVGLYLIFWQGLFAAYAVVPCWLACGVLYLLLSKVMQKPSNEAASNAQI</sequence>
<dbReference type="Gene3D" id="1.10.4160.10">
    <property type="entry name" value="Hydantoin permease"/>
    <property type="match status" value="1"/>
</dbReference>
<feature type="region of interest" description="Disordered" evidence="1">
    <location>
        <begin position="1"/>
        <end position="21"/>
    </location>
</feature>
<dbReference type="AlphaFoldDB" id="A0A5C6AE72"/>
<dbReference type="GO" id="GO:0015209">
    <property type="term" value="F:cytosine transmembrane transporter activity"/>
    <property type="evidence" value="ECO:0007669"/>
    <property type="project" value="InterPro"/>
</dbReference>
<name>A0A5C6AE72_9BACT</name>
<keyword evidence="4" id="KW-1185">Reference proteome</keyword>
<feature type="transmembrane region" description="Helical" evidence="2">
    <location>
        <begin position="423"/>
        <end position="441"/>
    </location>
</feature>
<keyword evidence="2" id="KW-0812">Transmembrane</keyword>
<feature type="transmembrane region" description="Helical" evidence="2">
    <location>
        <begin position="153"/>
        <end position="173"/>
    </location>
</feature>
<dbReference type="InterPro" id="IPR030191">
    <property type="entry name" value="CodB"/>
</dbReference>
<keyword evidence="2" id="KW-0472">Membrane</keyword>
<feature type="transmembrane region" description="Helical" evidence="2">
    <location>
        <begin position="272"/>
        <end position="293"/>
    </location>
</feature>
<feature type="transmembrane region" description="Helical" evidence="2">
    <location>
        <begin position="313"/>
        <end position="335"/>
    </location>
</feature>
<dbReference type="PANTHER" id="PTHR30569:SF0">
    <property type="entry name" value="CYTOSINE PERMEASE"/>
    <property type="match status" value="1"/>
</dbReference>
<feature type="transmembrane region" description="Helical" evidence="2">
    <location>
        <begin position="379"/>
        <end position="403"/>
    </location>
</feature>
<evidence type="ECO:0000313" key="3">
    <source>
        <dbReference type="EMBL" id="TWT98342.1"/>
    </source>
</evidence>
<dbReference type="RefSeq" id="WP_146521943.1">
    <property type="nucleotide sequence ID" value="NZ_CP151726.1"/>
</dbReference>
<dbReference type="Proteomes" id="UP000320176">
    <property type="component" value="Unassembled WGS sequence"/>
</dbReference>
<feature type="transmembrane region" description="Helical" evidence="2">
    <location>
        <begin position="232"/>
        <end position="251"/>
    </location>
</feature>
<dbReference type="GO" id="GO:0005886">
    <property type="term" value="C:plasma membrane"/>
    <property type="evidence" value="ECO:0007669"/>
    <property type="project" value="TreeGrafter"/>
</dbReference>
<dbReference type="EMBL" id="SJPN01000006">
    <property type="protein sequence ID" value="TWT98342.1"/>
    <property type="molecule type" value="Genomic_DNA"/>
</dbReference>
<feature type="transmembrane region" description="Helical" evidence="2">
    <location>
        <begin position="447"/>
        <end position="465"/>
    </location>
</feature>